<keyword evidence="3" id="KW-1185">Reference proteome</keyword>
<evidence type="ECO:0000313" key="2">
    <source>
        <dbReference type="EMBL" id="EIM93999.1"/>
    </source>
</evidence>
<feature type="compositionally biased region" description="Polar residues" evidence="1">
    <location>
        <begin position="30"/>
        <end position="39"/>
    </location>
</feature>
<gene>
    <name evidence="2" type="ORF">WQE_46629</name>
</gene>
<protein>
    <recommendedName>
        <fullName evidence="4">Alpha/beta hydrolase family protein</fullName>
    </recommendedName>
</protein>
<dbReference type="Gene3D" id="3.40.50.1820">
    <property type="entry name" value="alpha/beta hydrolase"/>
    <property type="match status" value="1"/>
</dbReference>
<feature type="region of interest" description="Disordered" evidence="1">
    <location>
        <begin position="96"/>
        <end position="123"/>
    </location>
</feature>
<dbReference type="Proteomes" id="UP000004980">
    <property type="component" value="Unassembled WGS sequence"/>
</dbReference>
<comment type="caution">
    <text evidence="2">The sequence shown here is derived from an EMBL/GenBank/DDBJ whole genome shotgun (WGS) entry which is preliminary data.</text>
</comment>
<organism evidence="2 3">
    <name type="scientific">Paraburkholderia hospita</name>
    <dbReference type="NCBI Taxonomy" id="169430"/>
    <lineage>
        <taxon>Bacteria</taxon>
        <taxon>Pseudomonadati</taxon>
        <taxon>Pseudomonadota</taxon>
        <taxon>Betaproteobacteria</taxon>
        <taxon>Burkholderiales</taxon>
        <taxon>Burkholderiaceae</taxon>
        <taxon>Paraburkholderia</taxon>
    </lineage>
</organism>
<dbReference type="PANTHER" id="PTHR35560">
    <property type="entry name" value="BLL0132 PROTEIN"/>
    <property type="match status" value="1"/>
</dbReference>
<dbReference type="InterPro" id="IPR029058">
    <property type="entry name" value="AB_hydrolase_fold"/>
</dbReference>
<feature type="region of interest" description="Disordered" evidence="1">
    <location>
        <begin position="1"/>
        <end position="39"/>
    </location>
</feature>
<dbReference type="SUPFAM" id="SSF53474">
    <property type="entry name" value="alpha/beta-Hydrolases"/>
    <property type="match status" value="1"/>
</dbReference>
<dbReference type="EMBL" id="AKAU01000287">
    <property type="protein sequence ID" value="EIM93999.1"/>
    <property type="molecule type" value="Genomic_DNA"/>
</dbReference>
<evidence type="ECO:0008006" key="4">
    <source>
        <dbReference type="Google" id="ProtNLM"/>
    </source>
</evidence>
<accession>A0ABN0F5W3</accession>
<reference evidence="2 3" key="1">
    <citation type="journal article" date="2012" name="J. Bacteriol.">
        <title>Draft Genome Sequence of the Soil Bacterium Burkholderia terrae Strain BS001, Which Interacts with Fungal Surface Structures.</title>
        <authorList>
            <person name="Nazir R."/>
            <person name="Hansen M.A."/>
            <person name="Sorensen S."/>
            <person name="van Elsas J.D."/>
        </authorList>
    </citation>
    <scope>NUCLEOTIDE SEQUENCE [LARGE SCALE GENOMIC DNA]</scope>
    <source>
        <strain evidence="2 3">BS001</strain>
    </source>
</reference>
<proteinExistence type="predicted"/>
<name>A0ABN0F5W3_9BURK</name>
<evidence type="ECO:0000256" key="1">
    <source>
        <dbReference type="SAM" id="MobiDB-lite"/>
    </source>
</evidence>
<evidence type="ECO:0000313" key="3">
    <source>
        <dbReference type="Proteomes" id="UP000004980"/>
    </source>
</evidence>
<sequence>MDISQAVERPRRLSALQRRKSHVGGLPASPLSNSHTATRSIHATEYAASRVKYARTSHHEAFDMFSEPARRSLLAAAWIALALTAANCAQAAANTTSSRQNAPVAHVADQAMRVRTPDGDGDGTLPLYADRNIDAAEPHVTRVFIIVHGTLRNADKYFATGQQVLAAAGADATRSMIVAPQFLTTRDLRASQMPDSTLAWSEAGWKEGAPARRPAPVSSFAALDALLEHFDDRQRYPALSSVTVIGHSAGAQVVQRYAVAGRAEEALARDGIRVRYVVANPSSYLYFDDERPVSRGVFQHVDTQACPRAVEWKYGMVDPPPYVASQDAAQIEARYAKREVVYLLGMDDVDPRTHFIDRSCAAMAQGPFRLARGLAYFDYLQSRYPVGLNQRVVEVPGAGHDARRMLTSDCGMAVLFDGRMPSSCPGESDMPSR</sequence>
<dbReference type="PANTHER" id="PTHR35560:SF3">
    <property type="entry name" value="PEPTIDASE S9 PROLYL OLIGOPEPTIDASE CATALYTIC DOMAIN-CONTAINING PROTEIN"/>
    <property type="match status" value="1"/>
</dbReference>